<dbReference type="PROSITE" id="PS51186">
    <property type="entry name" value="GNAT"/>
    <property type="match status" value="1"/>
</dbReference>
<dbReference type="CDD" id="cd04301">
    <property type="entry name" value="NAT_SF"/>
    <property type="match status" value="1"/>
</dbReference>
<dbReference type="InterPro" id="IPR016181">
    <property type="entry name" value="Acyl_CoA_acyltransferase"/>
</dbReference>
<evidence type="ECO:0000313" key="2">
    <source>
        <dbReference type="EMBL" id="MBE4908239.1"/>
    </source>
</evidence>
<reference evidence="2 3" key="1">
    <citation type="submission" date="2020-10" db="EMBL/GenBank/DDBJ databases">
        <title>Bacillus sp. HD4P25, an endophyte from a halophyte.</title>
        <authorList>
            <person name="Sun J.-Q."/>
        </authorList>
    </citation>
    <scope>NUCLEOTIDE SEQUENCE [LARGE SCALE GENOMIC DNA]</scope>
    <source>
        <strain evidence="2 3">YIM 93174</strain>
    </source>
</reference>
<dbReference type="Pfam" id="PF00583">
    <property type="entry name" value="Acetyltransf_1"/>
    <property type="match status" value="1"/>
</dbReference>
<name>A0ABR9QIC0_9BACI</name>
<dbReference type="Gene3D" id="3.40.630.30">
    <property type="match status" value="1"/>
</dbReference>
<protein>
    <submittedName>
        <fullName evidence="2">GNAT family N-acetyltransferase</fullName>
    </submittedName>
</protein>
<organism evidence="2 3">
    <name type="scientific">Litchfieldia luteola</name>
    <dbReference type="NCBI Taxonomy" id="682179"/>
    <lineage>
        <taxon>Bacteria</taxon>
        <taxon>Bacillati</taxon>
        <taxon>Bacillota</taxon>
        <taxon>Bacilli</taxon>
        <taxon>Bacillales</taxon>
        <taxon>Bacillaceae</taxon>
        <taxon>Litchfieldia</taxon>
    </lineage>
</organism>
<dbReference type="SUPFAM" id="SSF55729">
    <property type="entry name" value="Acyl-CoA N-acyltransferases (Nat)"/>
    <property type="match status" value="1"/>
</dbReference>
<gene>
    <name evidence="2" type="ORF">IMZ08_09245</name>
</gene>
<dbReference type="RefSeq" id="WP_193535743.1">
    <property type="nucleotide sequence ID" value="NZ_JADCLJ010000019.1"/>
</dbReference>
<evidence type="ECO:0000259" key="1">
    <source>
        <dbReference type="PROSITE" id="PS51186"/>
    </source>
</evidence>
<accession>A0ABR9QIC0</accession>
<dbReference type="EMBL" id="JADCLJ010000019">
    <property type="protein sequence ID" value="MBE4908239.1"/>
    <property type="molecule type" value="Genomic_DNA"/>
</dbReference>
<comment type="caution">
    <text evidence="2">The sequence shown here is derived from an EMBL/GenBank/DDBJ whole genome shotgun (WGS) entry which is preliminary data.</text>
</comment>
<keyword evidence="3" id="KW-1185">Reference proteome</keyword>
<feature type="domain" description="N-acetyltransferase" evidence="1">
    <location>
        <begin position="20"/>
        <end position="148"/>
    </location>
</feature>
<proteinExistence type="predicted"/>
<dbReference type="Proteomes" id="UP001516662">
    <property type="component" value="Unassembled WGS sequence"/>
</dbReference>
<sequence>MNIEVLRVEKNEQQILHNIMQFYIYDFSQFINSIEVNEQGLYDPFNLEEYWIHENKHPFFIKVDDVLAGFVLVNSQTETSPASIAEFFILKKYAGKGIGKVVARRIFDMFLGDWKITQIAKNYPAQAFWRSVIKDYTNDQYSETYDNSRRSVQEFNNSEKK</sequence>
<evidence type="ECO:0000313" key="3">
    <source>
        <dbReference type="Proteomes" id="UP001516662"/>
    </source>
</evidence>
<dbReference type="InterPro" id="IPR000182">
    <property type="entry name" value="GNAT_dom"/>
</dbReference>